<reference evidence="4" key="1">
    <citation type="submission" date="2021-09" db="EMBL/GenBank/DDBJ databases">
        <authorList>
            <person name="Martin H S."/>
        </authorList>
    </citation>
    <scope>NUCLEOTIDE SEQUENCE</scope>
</reference>
<dbReference type="GO" id="GO:0000149">
    <property type="term" value="F:SNARE binding"/>
    <property type="evidence" value="ECO:0007669"/>
    <property type="project" value="TreeGrafter"/>
</dbReference>
<dbReference type="InterPro" id="IPR000727">
    <property type="entry name" value="T_SNARE_dom"/>
</dbReference>
<evidence type="ECO:0000256" key="1">
    <source>
        <dbReference type="ARBA" id="ARBA00004211"/>
    </source>
</evidence>
<dbReference type="GO" id="GO:0006886">
    <property type="term" value="P:intracellular protein transport"/>
    <property type="evidence" value="ECO:0007669"/>
    <property type="project" value="TreeGrafter"/>
</dbReference>
<comment type="similarity">
    <text evidence="2">Belongs to the syntaxin family.</text>
</comment>
<comment type="subcellular location">
    <subcellularLocation>
        <location evidence="1">Membrane</location>
        <topology evidence="1">Single-pass type IV membrane protein</topology>
    </subcellularLocation>
</comment>
<dbReference type="SMART" id="SM00397">
    <property type="entry name" value="t_SNARE"/>
    <property type="match status" value="1"/>
</dbReference>
<feature type="domain" description="T-SNARE coiled-coil homology" evidence="3">
    <location>
        <begin position="193"/>
        <end position="255"/>
    </location>
</feature>
<evidence type="ECO:0000313" key="4">
    <source>
        <dbReference type="EMBL" id="CAG9579143.1"/>
    </source>
</evidence>
<protein>
    <submittedName>
        <fullName evidence="4">(African queen) hypothetical protein</fullName>
    </submittedName>
</protein>
<dbReference type="GO" id="GO:0012505">
    <property type="term" value="C:endomembrane system"/>
    <property type="evidence" value="ECO:0007669"/>
    <property type="project" value="TreeGrafter"/>
</dbReference>
<dbReference type="OrthoDB" id="10255013at2759"/>
<dbReference type="Proteomes" id="UP000789524">
    <property type="component" value="Unassembled WGS sequence"/>
</dbReference>
<evidence type="ECO:0000313" key="5">
    <source>
        <dbReference type="Proteomes" id="UP000789524"/>
    </source>
</evidence>
<name>A0A8J2W8Y0_9NEOP</name>
<dbReference type="PANTHER" id="PTHR19957">
    <property type="entry name" value="SYNTAXIN"/>
    <property type="match status" value="1"/>
</dbReference>
<dbReference type="GO" id="GO:0005886">
    <property type="term" value="C:plasma membrane"/>
    <property type="evidence" value="ECO:0007669"/>
    <property type="project" value="TreeGrafter"/>
</dbReference>
<dbReference type="PANTHER" id="PTHR19957:SF307">
    <property type="entry name" value="PROTEIN SSO1-RELATED"/>
    <property type="match status" value="1"/>
</dbReference>
<evidence type="ECO:0000259" key="3">
    <source>
        <dbReference type="PROSITE" id="PS50192"/>
    </source>
</evidence>
<keyword evidence="5" id="KW-1185">Reference proteome</keyword>
<dbReference type="GO" id="GO:0031201">
    <property type="term" value="C:SNARE complex"/>
    <property type="evidence" value="ECO:0007669"/>
    <property type="project" value="TreeGrafter"/>
</dbReference>
<dbReference type="PROSITE" id="PS50192">
    <property type="entry name" value="T_SNARE"/>
    <property type="match status" value="1"/>
</dbReference>
<dbReference type="GO" id="GO:0048278">
    <property type="term" value="P:vesicle docking"/>
    <property type="evidence" value="ECO:0007669"/>
    <property type="project" value="TreeGrafter"/>
</dbReference>
<dbReference type="EMBL" id="CAKASE010000078">
    <property type="protein sequence ID" value="CAG9579143.1"/>
    <property type="molecule type" value="Genomic_DNA"/>
</dbReference>
<proteinExistence type="inferred from homology"/>
<dbReference type="CDD" id="cd15840">
    <property type="entry name" value="SNARE_Qa"/>
    <property type="match status" value="1"/>
</dbReference>
<dbReference type="InterPro" id="IPR045242">
    <property type="entry name" value="Syntaxin"/>
</dbReference>
<organism evidence="4 5">
    <name type="scientific">Danaus chrysippus</name>
    <name type="common">African queen</name>
    <dbReference type="NCBI Taxonomy" id="151541"/>
    <lineage>
        <taxon>Eukaryota</taxon>
        <taxon>Metazoa</taxon>
        <taxon>Ecdysozoa</taxon>
        <taxon>Arthropoda</taxon>
        <taxon>Hexapoda</taxon>
        <taxon>Insecta</taxon>
        <taxon>Pterygota</taxon>
        <taxon>Neoptera</taxon>
        <taxon>Endopterygota</taxon>
        <taxon>Lepidoptera</taxon>
        <taxon>Glossata</taxon>
        <taxon>Ditrysia</taxon>
        <taxon>Papilionoidea</taxon>
        <taxon>Nymphalidae</taxon>
        <taxon>Danainae</taxon>
        <taxon>Danaini</taxon>
        <taxon>Danaina</taxon>
        <taxon>Danaus</taxon>
        <taxon>Anosia</taxon>
    </lineage>
</organism>
<accession>A0A8J2W8Y0</accession>
<dbReference type="GO" id="GO:0005484">
    <property type="term" value="F:SNAP receptor activity"/>
    <property type="evidence" value="ECO:0007669"/>
    <property type="project" value="TreeGrafter"/>
</dbReference>
<evidence type="ECO:0000256" key="2">
    <source>
        <dbReference type="ARBA" id="ARBA00009063"/>
    </source>
</evidence>
<dbReference type="GO" id="GO:0006906">
    <property type="term" value="P:vesicle fusion"/>
    <property type="evidence" value="ECO:0007669"/>
    <property type="project" value="TreeGrafter"/>
</dbReference>
<sequence length="301" mass="34291">MRSKDRLHELRRLASSKGQECEVLVEPPATRHLHAHLDDLLREVEQIRGWVQELESNTRLIRRLHSDPTYHNDKQLQEQLDALVTRSNALGSKALGALRQLEARGREAGGGLEARVVRLQYCATRRLTSDALHRHTHALQLLKDYQLSLLKDQINIANLAITDEECEQLLESNNVSLFVDNLRAETAEARLALREAEARRDELHRVEASLNTVRDLFTQLAHLVAAQQEHLDSVEYFASQATEHVECGGQELLKGTISRKRAKKEHLVMMTINRNMTKAFIVLTATYSQQNGLRALDQTRP</sequence>
<comment type="caution">
    <text evidence="4">The sequence shown here is derived from an EMBL/GenBank/DDBJ whole genome shotgun (WGS) entry which is preliminary data.</text>
</comment>
<dbReference type="SUPFAM" id="SSF47661">
    <property type="entry name" value="t-snare proteins"/>
    <property type="match status" value="1"/>
</dbReference>
<dbReference type="InterPro" id="IPR010989">
    <property type="entry name" value="SNARE"/>
</dbReference>
<dbReference type="AlphaFoldDB" id="A0A8J2W8Y0"/>
<dbReference type="GO" id="GO:0006887">
    <property type="term" value="P:exocytosis"/>
    <property type="evidence" value="ECO:0007669"/>
    <property type="project" value="TreeGrafter"/>
</dbReference>
<gene>
    <name evidence="4" type="ORF">DCHRY22_LOCUS13119</name>
</gene>
<dbReference type="Gene3D" id="1.20.58.70">
    <property type="match status" value="1"/>
</dbReference>